<organism evidence="1 2">
    <name type="scientific">Rhynchospora pubera</name>
    <dbReference type="NCBI Taxonomy" id="906938"/>
    <lineage>
        <taxon>Eukaryota</taxon>
        <taxon>Viridiplantae</taxon>
        <taxon>Streptophyta</taxon>
        <taxon>Embryophyta</taxon>
        <taxon>Tracheophyta</taxon>
        <taxon>Spermatophyta</taxon>
        <taxon>Magnoliopsida</taxon>
        <taxon>Liliopsida</taxon>
        <taxon>Poales</taxon>
        <taxon>Cyperaceae</taxon>
        <taxon>Cyperoideae</taxon>
        <taxon>Rhynchosporeae</taxon>
        <taxon>Rhynchospora</taxon>
    </lineage>
</organism>
<proteinExistence type="predicted"/>
<reference evidence="1" key="1">
    <citation type="submission" date="2022-08" db="EMBL/GenBank/DDBJ databases">
        <authorList>
            <person name="Marques A."/>
        </authorList>
    </citation>
    <scope>NUCLEOTIDE SEQUENCE</scope>
    <source>
        <strain evidence="1">RhyPub2mFocal</strain>
        <tissue evidence="1">Leaves</tissue>
    </source>
</reference>
<dbReference type="InterPro" id="IPR008974">
    <property type="entry name" value="TRAF-like"/>
</dbReference>
<sequence>MGVSSSTASKMKTTVEPETNKICEMPTFTTVFRAKINPYPQIPLSSLGFQIECAMFDLAGNRWAVSYYPTVCSWPEGAIFRVTLLTETTISLKQTIQLRLIDSSGRTSEVAKRNWVYHEQNDALYMKFKPKIKLDSSRYVKDGCVLVEFVVSVTKWNSTELENKQQLFVPNPSFLEKYGPLLESGKGADLPYEVLQQWFPEIIEAHKA</sequence>
<dbReference type="Proteomes" id="UP001140206">
    <property type="component" value="Chromosome 4"/>
</dbReference>
<gene>
    <name evidence="1" type="ORF">LUZ62_067520</name>
</gene>
<accession>A0AAV8CMS0</accession>
<evidence type="ECO:0000313" key="1">
    <source>
        <dbReference type="EMBL" id="KAJ4757145.1"/>
    </source>
</evidence>
<dbReference type="Gene3D" id="2.60.210.10">
    <property type="entry name" value="Apoptosis, Tumor Necrosis Factor Receptor Associated Protein 2, Chain A"/>
    <property type="match status" value="1"/>
</dbReference>
<protein>
    <submittedName>
        <fullName evidence="1">BTB/POZ and MATH domain-containing protein 2</fullName>
    </submittedName>
</protein>
<dbReference type="SUPFAM" id="SSF49599">
    <property type="entry name" value="TRAF domain-like"/>
    <property type="match status" value="1"/>
</dbReference>
<dbReference type="AlphaFoldDB" id="A0AAV8CMS0"/>
<name>A0AAV8CMS0_9POAL</name>
<keyword evidence="2" id="KW-1185">Reference proteome</keyword>
<evidence type="ECO:0000313" key="2">
    <source>
        <dbReference type="Proteomes" id="UP001140206"/>
    </source>
</evidence>
<comment type="caution">
    <text evidence="1">The sequence shown here is derived from an EMBL/GenBank/DDBJ whole genome shotgun (WGS) entry which is preliminary data.</text>
</comment>
<dbReference type="EMBL" id="JAMFTS010000004">
    <property type="protein sequence ID" value="KAJ4757145.1"/>
    <property type="molecule type" value="Genomic_DNA"/>
</dbReference>